<organism evidence="3 4">
    <name type="scientific">Saccharothrix lopnurensis</name>
    <dbReference type="NCBI Taxonomy" id="1670621"/>
    <lineage>
        <taxon>Bacteria</taxon>
        <taxon>Bacillati</taxon>
        <taxon>Actinomycetota</taxon>
        <taxon>Actinomycetes</taxon>
        <taxon>Pseudonocardiales</taxon>
        <taxon>Pseudonocardiaceae</taxon>
        <taxon>Saccharothrix</taxon>
    </lineage>
</organism>
<keyword evidence="2" id="KW-0732">Signal</keyword>
<protein>
    <submittedName>
        <fullName evidence="3">Uncharacterized protein</fullName>
    </submittedName>
</protein>
<feature type="signal peptide" evidence="2">
    <location>
        <begin position="1"/>
        <end position="30"/>
    </location>
</feature>
<comment type="caution">
    <text evidence="3">The sequence shown here is derived from an EMBL/GenBank/DDBJ whole genome shotgun (WGS) entry which is preliminary data.</text>
</comment>
<evidence type="ECO:0000313" key="4">
    <source>
        <dbReference type="Proteomes" id="UP001596220"/>
    </source>
</evidence>
<dbReference type="Proteomes" id="UP001596220">
    <property type="component" value="Unassembled WGS sequence"/>
</dbReference>
<feature type="region of interest" description="Disordered" evidence="1">
    <location>
        <begin position="27"/>
        <end position="103"/>
    </location>
</feature>
<reference evidence="4" key="1">
    <citation type="journal article" date="2019" name="Int. J. Syst. Evol. Microbiol.">
        <title>The Global Catalogue of Microorganisms (GCM) 10K type strain sequencing project: providing services to taxonomists for standard genome sequencing and annotation.</title>
        <authorList>
            <consortium name="The Broad Institute Genomics Platform"/>
            <consortium name="The Broad Institute Genome Sequencing Center for Infectious Disease"/>
            <person name="Wu L."/>
            <person name="Ma J."/>
        </authorList>
    </citation>
    <scope>NUCLEOTIDE SEQUENCE [LARGE SCALE GENOMIC DNA]</scope>
    <source>
        <strain evidence="4">CGMCC 4.7246</strain>
    </source>
</reference>
<evidence type="ECO:0000256" key="1">
    <source>
        <dbReference type="SAM" id="MobiDB-lite"/>
    </source>
</evidence>
<name>A0ABW1P8R4_9PSEU</name>
<feature type="compositionally biased region" description="Low complexity" evidence="1">
    <location>
        <begin position="61"/>
        <end position="72"/>
    </location>
</feature>
<feature type="compositionally biased region" description="Pro residues" evidence="1">
    <location>
        <begin position="73"/>
        <end position="94"/>
    </location>
</feature>
<feature type="chain" id="PRO_5046321609" evidence="2">
    <location>
        <begin position="31"/>
        <end position="145"/>
    </location>
</feature>
<proteinExistence type="predicted"/>
<dbReference type="RefSeq" id="WP_380637592.1">
    <property type="nucleotide sequence ID" value="NZ_JBHSQO010000018.1"/>
</dbReference>
<feature type="compositionally biased region" description="Low complexity" evidence="1">
    <location>
        <begin position="27"/>
        <end position="54"/>
    </location>
</feature>
<accession>A0ABW1P8R4</accession>
<keyword evidence="4" id="KW-1185">Reference proteome</keyword>
<dbReference type="EMBL" id="JBHSQO010000018">
    <property type="protein sequence ID" value="MFC6091394.1"/>
    <property type="molecule type" value="Genomic_DNA"/>
</dbReference>
<evidence type="ECO:0000313" key="3">
    <source>
        <dbReference type="EMBL" id="MFC6091394.1"/>
    </source>
</evidence>
<dbReference type="PROSITE" id="PS51257">
    <property type="entry name" value="PROKAR_LIPOPROTEIN"/>
    <property type="match status" value="1"/>
</dbReference>
<gene>
    <name evidence="3" type="ORF">ACFP3R_19125</name>
</gene>
<evidence type="ECO:0000256" key="2">
    <source>
        <dbReference type="SAM" id="SignalP"/>
    </source>
</evidence>
<sequence>MVHRKALTAPAAATGALALLLTGACGKPTAAPEPVVVPTTASSAPATSVPAVASISVRPRVTTPPTTVAATTEPPPPPPPAPAPIQPAPPPEPTTVPTTAPPELDEVAFEGFPCDERGAAAVDPTGKPLVCQHGRRGWLRWERAD</sequence>